<dbReference type="GO" id="GO:0006310">
    <property type="term" value="P:DNA recombination"/>
    <property type="evidence" value="ECO:0007669"/>
    <property type="project" value="UniProtKB-KW"/>
</dbReference>
<dbReference type="InterPro" id="IPR001584">
    <property type="entry name" value="Integrase_cat-core"/>
</dbReference>
<keyword evidence="5" id="KW-0460">Magnesium</keyword>
<keyword evidence="2" id="KW-0479">Metal-binding</keyword>
<dbReference type="PROSITE" id="PS50994">
    <property type="entry name" value="INTEGRASE"/>
    <property type="match status" value="1"/>
</dbReference>
<evidence type="ECO:0000256" key="10">
    <source>
        <dbReference type="SAM" id="SignalP"/>
    </source>
</evidence>
<dbReference type="InterPro" id="IPR039537">
    <property type="entry name" value="Retrotran_Ty1/copia-like"/>
</dbReference>
<evidence type="ECO:0000256" key="2">
    <source>
        <dbReference type="ARBA" id="ARBA00022723"/>
    </source>
</evidence>
<evidence type="ECO:0000256" key="7">
    <source>
        <dbReference type="ARBA" id="ARBA00022918"/>
    </source>
</evidence>
<feature type="signal peptide" evidence="10">
    <location>
        <begin position="1"/>
        <end position="30"/>
    </location>
</feature>
<reference evidence="12" key="1">
    <citation type="submission" date="2022-12" db="EMBL/GenBank/DDBJ databases">
        <title>Draft genome assemblies for two species of Escallonia (Escalloniales).</title>
        <authorList>
            <person name="Chanderbali A."/>
            <person name="Dervinis C."/>
            <person name="Anghel I."/>
            <person name="Soltis D."/>
            <person name="Soltis P."/>
            <person name="Zapata F."/>
        </authorList>
    </citation>
    <scope>NUCLEOTIDE SEQUENCE</scope>
    <source>
        <strain evidence="12">UCBG92.1500</strain>
        <tissue evidence="12">Leaf</tissue>
    </source>
</reference>
<dbReference type="GO" id="GO:0003887">
    <property type="term" value="F:DNA-directed DNA polymerase activity"/>
    <property type="evidence" value="ECO:0007669"/>
    <property type="project" value="UniProtKB-KW"/>
</dbReference>
<evidence type="ECO:0000256" key="5">
    <source>
        <dbReference type="ARBA" id="ARBA00022842"/>
    </source>
</evidence>
<dbReference type="InterPro" id="IPR036397">
    <property type="entry name" value="RNaseH_sf"/>
</dbReference>
<dbReference type="PANTHER" id="PTHR42648:SF11">
    <property type="entry name" value="TRANSPOSON TY4-P GAG-POL POLYPROTEIN"/>
    <property type="match status" value="1"/>
</dbReference>
<dbReference type="Pfam" id="PF14223">
    <property type="entry name" value="Retrotran_gag_2"/>
    <property type="match status" value="1"/>
</dbReference>
<feature type="chain" id="PRO_5041678370" description="Integrase catalytic domain-containing protein" evidence="10">
    <location>
        <begin position="31"/>
        <end position="203"/>
    </location>
</feature>
<dbReference type="SUPFAM" id="SSF53098">
    <property type="entry name" value="Ribonuclease H-like"/>
    <property type="match status" value="1"/>
</dbReference>
<evidence type="ECO:0000256" key="9">
    <source>
        <dbReference type="ARBA" id="ARBA00023172"/>
    </source>
</evidence>
<dbReference type="GO" id="GO:0016787">
    <property type="term" value="F:hydrolase activity"/>
    <property type="evidence" value="ECO:0007669"/>
    <property type="project" value="UniProtKB-KW"/>
</dbReference>
<sequence>MIWSIQMKTLFISQGLWSFVLNGYKQPTDSIVFTTWNENKKEQYYENQMKDAKALLYIQQGVSKTIFPRITVATVAKEAWDILQNEFKGSDKVIFIKLQSLWKDFDILLMKEGGEFNDHKFIEFCKKNGIKKELTIRRTPQQNGVAERKNRTTVEMACSMLQGKSLSKPFYAEAVSMAVYILNRSPTKTVQNTLYEAWFKRKP</sequence>
<evidence type="ECO:0000256" key="1">
    <source>
        <dbReference type="ARBA" id="ARBA00022722"/>
    </source>
</evidence>
<dbReference type="GO" id="GO:0046872">
    <property type="term" value="F:metal ion binding"/>
    <property type="evidence" value="ECO:0007669"/>
    <property type="project" value="UniProtKB-KW"/>
</dbReference>
<dbReference type="AlphaFoldDB" id="A0AA88U3M0"/>
<keyword evidence="1" id="KW-0540">Nuclease</keyword>
<evidence type="ECO:0000313" key="13">
    <source>
        <dbReference type="Proteomes" id="UP001187471"/>
    </source>
</evidence>
<dbReference type="GO" id="GO:0004519">
    <property type="term" value="F:endonuclease activity"/>
    <property type="evidence" value="ECO:0007669"/>
    <property type="project" value="UniProtKB-KW"/>
</dbReference>
<dbReference type="GO" id="GO:0015074">
    <property type="term" value="P:DNA integration"/>
    <property type="evidence" value="ECO:0007669"/>
    <property type="project" value="UniProtKB-KW"/>
</dbReference>
<evidence type="ECO:0000256" key="4">
    <source>
        <dbReference type="ARBA" id="ARBA00022801"/>
    </source>
</evidence>
<dbReference type="GO" id="GO:0003676">
    <property type="term" value="F:nucleic acid binding"/>
    <property type="evidence" value="ECO:0007669"/>
    <property type="project" value="InterPro"/>
</dbReference>
<keyword evidence="7" id="KW-0695">RNA-directed DNA polymerase</keyword>
<keyword evidence="10" id="KW-0732">Signal</keyword>
<comment type="caution">
    <text evidence="12">The sequence shown here is derived from an EMBL/GenBank/DDBJ whole genome shotgun (WGS) entry which is preliminary data.</text>
</comment>
<gene>
    <name evidence="12" type="ORF">RJ640_009845</name>
</gene>
<keyword evidence="3" id="KW-0255">Endonuclease</keyword>
<evidence type="ECO:0000313" key="12">
    <source>
        <dbReference type="EMBL" id="KAK2969899.1"/>
    </source>
</evidence>
<organism evidence="12 13">
    <name type="scientific">Escallonia rubra</name>
    <dbReference type="NCBI Taxonomy" id="112253"/>
    <lineage>
        <taxon>Eukaryota</taxon>
        <taxon>Viridiplantae</taxon>
        <taxon>Streptophyta</taxon>
        <taxon>Embryophyta</taxon>
        <taxon>Tracheophyta</taxon>
        <taxon>Spermatophyta</taxon>
        <taxon>Magnoliopsida</taxon>
        <taxon>eudicotyledons</taxon>
        <taxon>Gunneridae</taxon>
        <taxon>Pentapetalae</taxon>
        <taxon>asterids</taxon>
        <taxon>campanulids</taxon>
        <taxon>Escalloniales</taxon>
        <taxon>Escalloniaceae</taxon>
        <taxon>Escallonia</taxon>
    </lineage>
</organism>
<keyword evidence="4" id="KW-0378">Hydrolase</keyword>
<dbReference type="Gene3D" id="3.30.420.10">
    <property type="entry name" value="Ribonuclease H-like superfamily/Ribonuclease H"/>
    <property type="match status" value="1"/>
</dbReference>
<evidence type="ECO:0000256" key="6">
    <source>
        <dbReference type="ARBA" id="ARBA00022908"/>
    </source>
</evidence>
<evidence type="ECO:0000256" key="8">
    <source>
        <dbReference type="ARBA" id="ARBA00022932"/>
    </source>
</evidence>
<keyword evidence="8" id="KW-0808">Transferase</keyword>
<dbReference type="EMBL" id="JAVXUO010002767">
    <property type="protein sequence ID" value="KAK2969899.1"/>
    <property type="molecule type" value="Genomic_DNA"/>
</dbReference>
<dbReference type="GO" id="GO:0003964">
    <property type="term" value="F:RNA-directed DNA polymerase activity"/>
    <property type="evidence" value="ECO:0007669"/>
    <property type="project" value="UniProtKB-KW"/>
</dbReference>
<keyword evidence="8" id="KW-0548">Nucleotidyltransferase</keyword>
<evidence type="ECO:0000259" key="11">
    <source>
        <dbReference type="PROSITE" id="PS50994"/>
    </source>
</evidence>
<dbReference type="Proteomes" id="UP001187471">
    <property type="component" value="Unassembled WGS sequence"/>
</dbReference>
<protein>
    <recommendedName>
        <fullName evidence="11">Integrase catalytic domain-containing protein</fullName>
    </recommendedName>
</protein>
<keyword evidence="13" id="KW-1185">Reference proteome</keyword>
<evidence type="ECO:0000256" key="3">
    <source>
        <dbReference type="ARBA" id="ARBA00022759"/>
    </source>
</evidence>
<keyword evidence="8" id="KW-0239">DNA-directed DNA polymerase</keyword>
<feature type="domain" description="Integrase catalytic" evidence="11">
    <location>
        <begin position="23"/>
        <end position="203"/>
    </location>
</feature>
<name>A0AA88U3M0_9ASTE</name>
<accession>A0AA88U3M0</accession>
<dbReference type="InterPro" id="IPR012337">
    <property type="entry name" value="RNaseH-like_sf"/>
</dbReference>
<keyword evidence="9" id="KW-0233">DNA recombination</keyword>
<dbReference type="PANTHER" id="PTHR42648">
    <property type="entry name" value="TRANSPOSASE, PUTATIVE-RELATED"/>
    <property type="match status" value="1"/>
</dbReference>
<keyword evidence="6" id="KW-0229">DNA integration</keyword>
<proteinExistence type="predicted"/>